<feature type="transmembrane region" description="Helical" evidence="7">
    <location>
        <begin position="274"/>
        <end position="296"/>
    </location>
</feature>
<keyword evidence="7" id="KW-0813">Transport</keyword>
<feature type="transmembrane region" description="Helical" evidence="7">
    <location>
        <begin position="20"/>
        <end position="43"/>
    </location>
</feature>
<name>A0ABP7MX31_9GAMM</name>
<reference evidence="9" key="1">
    <citation type="journal article" date="2019" name="Int. J. Syst. Evol. Microbiol.">
        <title>The Global Catalogue of Microorganisms (GCM) 10K type strain sequencing project: providing services to taxonomists for standard genome sequencing and annotation.</title>
        <authorList>
            <consortium name="The Broad Institute Genomics Platform"/>
            <consortium name="The Broad Institute Genome Sequencing Center for Infectious Disease"/>
            <person name="Wu L."/>
            <person name="Ma J."/>
        </authorList>
    </citation>
    <scope>NUCLEOTIDE SEQUENCE [LARGE SCALE GENOMIC DNA]</scope>
    <source>
        <strain evidence="9">JCM 16916</strain>
    </source>
</reference>
<comment type="similarity">
    <text evidence="7">Belongs to the NhaA Na(+)/H(+) (TC 2.A.33) antiporter family.</text>
</comment>
<dbReference type="NCBIfam" id="TIGR00773">
    <property type="entry name" value="NhaA"/>
    <property type="match status" value="1"/>
</dbReference>
<dbReference type="Proteomes" id="UP001501727">
    <property type="component" value="Unassembled WGS sequence"/>
</dbReference>
<feature type="transmembrane region" description="Helical" evidence="7">
    <location>
        <begin position="192"/>
        <end position="210"/>
    </location>
</feature>
<dbReference type="PANTHER" id="PTHR30341">
    <property type="entry name" value="SODIUM ION/PROTON ANTIPORTER NHAA-RELATED"/>
    <property type="match status" value="1"/>
</dbReference>
<feature type="transmembrane region" description="Helical" evidence="7">
    <location>
        <begin position="217"/>
        <end position="246"/>
    </location>
</feature>
<feature type="transmembrane region" description="Helical" evidence="7">
    <location>
        <begin position="135"/>
        <end position="154"/>
    </location>
</feature>
<feature type="transmembrane region" description="Helical" evidence="7">
    <location>
        <begin position="68"/>
        <end position="88"/>
    </location>
</feature>
<organism evidence="8 9">
    <name type="scientific">Luteimonas lutimaris</name>
    <dbReference type="NCBI Taxonomy" id="698645"/>
    <lineage>
        <taxon>Bacteria</taxon>
        <taxon>Pseudomonadati</taxon>
        <taxon>Pseudomonadota</taxon>
        <taxon>Gammaproteobacteria</taxon>
        <taxon>Lysobacterales</taxon>
        <taxon>Lysobacteraceae</taxon>
        <taxon>Luteimonas</taxon>
    </lineage>
</organism>
<evidence type="ECO:0000256" key="1">
    <source>
        <dbReference type="ARBA" id="ARBA00004429"/>
    </source>
</evidence>
<keyword evidence="4 7" id="KW-1133">Transmembrane helix</keyword>
<sequence>MQIGKFRAGAAQLFADFFKLEAASGILLIAAALVALVCANTPVNDLYQAFRDVPVELRIGALRIDKPLLLWINDGLMAMFFLLVALEIKRETLSGQLSSRDQLMLPLVCAAAGVAVPATIYWWFNHGDAVALRGWATPTATDIAFALGVLALLGSRVPLGMKLLLSTIAVVDDLIAIVIIAVFYTYGMSYTALGWAGAAIVAMALLNWRGVTALTPYLLLGVVLWVCVLKSGVHATLAGVVTGLMIPHVNRRNELDDATEHSPVETLEHALHPWVAYGVLPLFAFVNAGLVVGGLGMKDLLTPLPLGIALGLVLGKPIGIVSAAVLMRVAGFARFPRGMDFKAMLGLGMLCGIGFTMSLFIASLGFAGDELRFTESVIGVLAASTVSALAGYAWLRVVLKPQPAGD</sequence>
<evidence type="ECO:0000256" key="2">
    <source>
        <dbReference type="ARBA" id="ARBA00022475"/>
    </source>
</evidence>
<keyword evidence="7" id="KW-0406">Ion transport</keyword>
<dbReference type="PANTHER" id="PTHR30341:SF0">
    <property type="entry name" value="NA(+)_H(+) ANTIPORTER NHAA"/>
    <property type="match status" value="1"/>
</dbReference>
<comment type="function">
    <text evidence="7">Na(+)/H(+) antiporter that extrudes sodium in exchange for external protons.</text>
</comment>
<evidence type="ECO:0000256" key="7">
    <source>
        <dbReference type="HAMAP-Rule" id="MF_01844"/>
    </source>
</evidence>
<accession>A0ABP7MX31</accession>
<comment type="catalytic activity">
    <reaction evidence="7">
        <text>Na(+)(in) + 2 H(+)(out) = Na(+)(out) + 2 H(+)(in)</text>
        <dbReference type="Rhea" id="RHEA:29251"/>
        <dbReference type="ChEBI" id="CHEBI:15378"/>
        <dbReference type="ChEBI" id="CHEBI:29101"/>
    </reaction>
</comment>
<feature type="transmembrane region" description="Helical" evidence="7">
    <location>
        <begin position="103"/>
        <end position="123"/>
    </location>
</feature>
<evidence type="ECO:0000256" key="6">
    <source>
        <dbReference type="ARBA" id="ARBA00023201"/>
    </source>
</evidence>
<evidence type="ECO:0000313" key="9">
    <source>
        <dbReference type="Proteomes" id="UP001501727"/>
    </source>
</evidence>
<dbReference type="NCBIfam" id="NF007112">
    <property type="entry name" value="PRK09561.1"/>
    <property type="match status" value="1"/>
</dbReference>
<dbReference type="InterPro" id="IPR004670">
    <property type="entry name" value="NhaA"/>
</dbReference>
<dbReference type="HAMAP" id="MF_01844">
    <property type="entry name" value="NhaA"/>
    <property type="match status" value="1"/>
</dbReference>
<keyword evidence="6 7" id="KW-0739">Sodium transport</keyword>
<dbReference type="EMBL" id="BAAAZU010000030">
    <property type="protein sequence ID" value="GAA3931950.1"/>
    <property type="molecule type" value="Genomic_DNA"/>
</dbReference>
<proteinExistence type="inferred from homology"/>
<evidence type="ECO:0000313" key="8">
    <source>
        <dbReference type="EMBL" id="GAA3931950.1"/>
    </source>
</evidence>
<evidence type="ECO:0000256" key="4">
    <source>
        <dbReference type="ARBA" id="ARBA00022989"/>
    </source>
</evidence>
<keyword evidence="5 7" id="KW-0472">Membrane</keyword>
<feature type="transmembrane region" description="Helical" evidence="7">
    <location>
        <begin position="343"/>
        <end position="365"/>
    </location>
</feature>
<dbReference type="InterPro" id="IPR023171">
    <property type="entry name" value="Na/H_antiporter_dom_sf"/>
</dbReference>
<protein>
    <recommendedName>
        <fullName evidence="7">Na(+)/H(+) antiporter NhaA</fullName>
    </recommendedName>
    <alternativeName>
        <fullName evidence="7">Sodium/proton antiporter NhaA</fullName>
    </alternativeName>
</protein>
<keyword evidence="7" id="KW-0915">Sodium</keyword>
<dbReference type="RefSeq" id="WP_344760537.1">
    <property type="nucleotide sequence ID" value="NZ_BAAAZU010000030.1"/>
</dbReference>
<dbReference type="Pfam" id="PF06965">
    <property type="entry name" value="Na_H_antiport_1"/>
    <property type="match status" value="1"/>
</dbReference>
<keyword evidence="2 7" id="KW-1003">Cell membrane</keyword>
<evidence type="ECO:0000256" key="3">
    <source>
        <dbReference type="ARBA" id="ARBA00022692"/>
    </source>
</evidence>
<comment type="caution">
    <text evidence="8">The sequence shown here is derived from an EMBL/GenBank/DDBJ whole genome shotgun (WGS) entry which is preliminary data.</text>
</comment>
<dbReference type="Gene3D" id="1.20.1530.10">
    <property type="entry name" value="Na+/H+ antiporter like domain"/>
    <property type="match status" value="1"/>
</dbReference>
<feature type="transmembrane region" description="Helical" evidence="7">
    <location>
        <begin position="163"/>
        <end position="186"/>
    </location>
</feature>
<comment type="subcellular location">
    <subcellularLocation>
        <location evidence="1">Cell inner membrane</location>
        <topology evidence="1">Multi-pass membrane protein</topology>
    </subcellularLocation>
    <subcellularLocation>
        <location evidence="7">Cell membrane</location>
        <topology evidence="7">Multi-pass membrane protein</topology>
    </subcellularLocation>
</comment>
<feature type="transmembrane region" description="Helical" evidence="7">
    <location>
        <begin position="377"/>
        <end position="395"/>
    </location>
</feature>
<keyword evidence="3 7" id="KW-0812">Transmembrane</keyword>
<keyword evidence="9" id="KW-1185">Reference proteome</keyword>
<dbReference type="NCBIfam" id="NF007111">
    <property type="entry name" value="PRK09560.1"/>
    <property type="match status" value="1"/>
</dbReference>
<evidence type="ECO:0000256" key="5">
    <source>
        <dbReference type="ARBA" id="ARBA00023136"/>
    </source>
</evidence>
<gene>
    <name evidence="7 8" type="primary">nhaA</name>
    <name evidence="8" type="ORF">GCM10022229_26940</name>
</gene>
<keyword evidence="7" id="KW-0050">Antiport</keyword>
<feature type="transmembrane region" description="Helical" evidence="7">
    <location>
        <begin position="308"/>
        <end position="331"/>
    </location>
</feature>